<dbReference type="EMBL" id="BPLR01008995">
    <property type="protein sequence ID" value="GIY28857.1"/>
    <property type="molecule type" value="Genomic_DNA"/>
</dbReference>
<name>A0AAV4S8Y7_CAEEX</name>
<organism evidence="1 2">
    <name type="scientific">Caerostris extrusa</name>
    <name type="common">Bark spider</name>
    <name type="synonym">Caerostris bankana</name>
    <dbReference type="NCBI Taxonomy" id="172846"/>
    <lineage>
        <taxon>Eukaryota</taxon>
        <taxon>Metazoa</taxon>
        <taxon>Ecdysozoa</taxon>
        <taxon>Arthropoda</taxon>
        <taxon>Chelicerata</taxon>
        <taxon>Arachnida</taxon>
        <taxon>Araneae</taxon>
        <taxon>Araneomorphae</taxon>
        <taxon>Entelegynae</taxon>
        <taxon>Araneoidea</taxon>
        <taxon>Araneidae</taxon>
        <taxon>Caerostris</taxon>
    </lineage>
</organism>
<sequence length="146" mass="16316">MGLLLSSIQGSPFTRHVIWIESIRIVEVTGTSLSDFCRVCVVNRSKRFSSLCIGANITSSCERDYTTGLKEAVEIIMIHPFMNIGGSLKELKSTSESNGSLHCTEDTNVVGRLREFNPKTNFRSVLFGRLNSVGTGEKDKVRKERW</sequence>
<evidence type="ECO:0000313" key="1">
    <source>
        <dbReference type="EMBL" id="GIY28857.1"/>
    </source>
</evidence>
<accession>A0AAV4S8Y7</accession>
<reference evidence="1 2" key="1">
    <citation type="submission" date="2021-06" db="EMBL/GenBank/DDBJ databases">
        <title>Caerostris extrusa draft genome.</title>
        <authorList>
            <person name="Kono N."/>
            <person name="Arakawa K."/>
        </authorList>
    </citation>
    <scope>NUCLEOTIDE SEQUENCE [LARGE SCALE GENOMIC DNA]</scope>
</reference>
<gene>
    <name evidence="1" type="ORF">CEXT_336141</name>
</gene>
<evidence type="ECO:0000313" key="2">
    <source>
        <dbReference type="Proteomes" id="UP001054945"/>
    </source>
</evidence>
<protein>
    <submittedName>
        <fullName evidence="1">Uncharacterized protein</fullName>
    </submittedName>
</protein>
<proteinExistence type="predicted"/>
<dbReference type="AlphaFoldDB" id="A0AAV4S8Y7"/>
<comment type="caution">
    <text evidence="1">The sequence shown here is derived from an EMBL/GenBank/DDBJ whole genome shotgun (WGS) entry which is preliminary data.</text>
</comment>
<dbReference type="Proteomes" id="UP001054945">
    <property type="component" value="Unassembled WGS sequence"/>
</dbReference>
<keyword evidence="2" id="KW-1185">Reference proteome</keyword>